<dbReference type="InterPro" id="IPR058746">
    <property type="entry name" value="Znf_RING-type_Topors"/>
</dbReference>
<evidence type="ECO:0000256" key="4">
    <source>
        <dbReference type="PROSITE-ProRule" id="PRU00175"/>
    </source>
</evidence>
<dbReference type="InterPro" id="IPR013083">
    <property type="entry name" value="Znf_RING/FYVE/PHD"/>
</dbReference>
<dbReference type="InterPro" id="IPR019787">
    <property type="entry name" value="Znf_PHD-finger"/>
</dbReference>
<evidence type="ECO:0000256" key="5">
    <source>
        <dbReference type="SAM" id="MobiDB-lite"/>
    </source>
</evidence>
<dbReference type="Gene3D" id="3.30.40.10">
    <property type="entry name" value="Zinc/RING finger domain, C3HC4 (zinc finger)"/>
    <property type="match status" value="2"/>
</dbReference>
<keyword evidence="3" id="KW-0862">Zinc</keyword>
<feature type="region of interest" description="Disordered" evidence="5">
    <location>
        <begin position="181"/>
        <end position="322"/>
    </location>
</feature>
<dbReference type="PANTHER" id="PTHR47177">
    <property type="entry name" value="F18C1.6 PROTEIN"/>
    <property type="match status" value="1"/>
</dbReference>
<accession>A0ABR2DMZ7</accession>
<dbReference type="InterPro" id="IPR011011">
    <property type="entry name" value="Znf_FYVE_PHD"/>
</dbReference>
<feature type="compositionally biased region" description="Basic residues" evidence="5">
    <location>
        <begin position="257"/>
        <end position="306"/>
    </location>
</feature>
<dbReference type="PROSITE" id="PS50016">
    <property type="entry name" value="ZF_PHD_2"/>
    <property type="match status" value="1"/>
</dbReference>
<protein>
    <submittedName>
        <fullName evidence="8">Uncharacterized protein</fullName>
    </submittedName>
</protein>
<organism evidence="8 9">
    <name type="scientific">Hibiscus sabdariffa</name>
    <name type="common">roselle</name>
    <dbReference type="NCBI Taxonomy" id="183260"/>
    <lineage>
        <taxon>Eukaryota</taxon>
        <taxon>Viridiplantae</taxon>
        <taxon>Streptophyta</taxon>
        <taxon>Embryophyta</taxon>
        <taxon>Tracheophyta</taxon>
        <taxon>Spermatophyta</taxon>
        <taxon>Magnoliopsida</taxon>
        <taxon>eudicotyledons</taxon>
        <taxon>Gunneridae</taxon>
        <taxon>Pentapetalae</taxon>
        <taxon>rosids</taxon>
        <taxon>malvids</taxon>
        <taxon>Malvales</taxon>
        <taxon>Malvaceae</taxon>
        <taxon>Malvoideae</taxon>
        <taxon>Hibiscus</taxon>
    </lineage>
</organism>
<dbReference type="PROSITE" id="PS00518">
    <property type="entry name" value="ZF_RING_1"/>
    <property type="match status" value="1"/>
</dbReference>
<evidence type="ECO:0000313" key="8">
    <source>
        <dbReference type="EMBL" id="KAK8542390.1"/>
    </source>
</evidence>
<dbReference type="SMART" id="SM00249">
    <property type="entry name" value="PHD"/>
    <property type="match status" value="1"/>
</dbReference>
<dbReference type="InterPro" id="IPR001965">
    <property type="entry name" value="Znf_PHD"/>
</dbReference>
<name>A0ABR2DMZ7_9ROSI</name>
<evidence type="ECO:0000259" key="6">
    <source>
        <dbReference type="PROSITE" id="PS50016"/>
    </source>
</evidence>
<comment type="caution">
    <text evidence="8">The sequence shown here is derived from an EMBL/GenBank/DDBJ whole genome shotgun (WGS) entry which is preliminary data.</text>
</comment>
<feature type="domain" description="RING-type" evidence="7">
    <location>
        <begin position="424"/>
        <end position="466"/>
    </location>
</feature>
<evidence type="ECO:0000256" key="1">
    <source>
        <dbReference type="ARBA" id="ARBA00022723"/>
    </source>
</evidence>
<keyword evidence="9" id="KW-1185">Reference proteome</keyword>
<feature type="compositionally biased region" description="Acidic residues" evidence="5">
    <location>
        <begin position="191"/>
        <end position="220"/>
    </location>
</feature>
<feature type="region of interest" description="Disordered" evidence="5">
    <location>
        <begin position="100"/>
        <end position="131"/>
    </location>
</feature>
<dbReference type="SMART" id="SM00184">
    <property type="entry name" value="RING"/>
    <property type="match status" value="1"/>
</dbReference>
<dbReference type="PROSITE" id="PS50089">
    <property type="entry name" value="ZF_RING_2"/>
    <property type="match status" value="1"/>
</dbReference>
<dbReference type="InterPro" id="IPR017907">
    <property type="entry name" value="Znf_RING_CS"/>
</dbReference>
<sequence>MVREGKVGRSSNFKKRVRSKHEGSDDSDEDYVASEEGNEESDDEDDDEDYCFSLNECASEEGFQSFNEEDEGGEEEVRTPIRLKCGWGSSVRERNIVNRKSVKRKQVSDEEEEDKDYEQDGEKAEDDAEDYCSWLNECSSEEDFRSFNEEDAGEEEEVRRVVRLKSEHVSSVRERKIVDRKPVKRKRVSDKEEEDKDYEQDEEEEVEDEDEEFNPDEDCFDEKFTPDDEEDCLDEEFTPNDEEDCLDEDEEEEFTVKKKKYNTKVSKRGLRKKNPSKHRTKRKKSAVSKKPLRNQGRKKRPLKRKRMAEEDDNDDCGFIDNTRAPRKKSRINAGWRKKAYVVTSDSDFVSSGSSDYEYTISEEKTEVVKEASQFFGSSKTSLRSSSSSKRAQDFEEIGHPKKPPGIKGKEKAEETKAKVIKSVCGICLTEENKRRLRGTLSCCSHYFCFTCIMEWSKVESRCPLCKQRFETINKPARSAAGVDSKEVVIQVPKRDQVYQPSEEELRSYLDPYENVICSECHQGGDDELMLLCDICDSSAHTYCVGLSREVPEGNWYCDGCRPVAIGSSSSQVQDCFPDQRTINNSYNRFSPIVNVGESLDSAVSPSPCMPSIPTFVGCPSPRFPSVDIPVPPAPGVGAPTLTGRRWLHRHIQNLRSMNRMNFLAGRSDGISTTNMDTDFVNSLTDQNRETTVQQARSQDTGIQHPTVFEERLQNDPSSSLPSMDLCSSRLDNLRGQAVEDSTSPASNTLVNLILWPELAGISSNDRLRQCSNGSNIGPDSCSPFTVKDEDNFSMAKKQLQPMVRSHLRALSNNIDLDNGTFKDITTSATHTLLAACGLEHTRSEVHIVPPPSNCTHVQRAAAEQASLMKGCCSTCFDSFVKDVVKRIMDTRSPQWLSLGL</sequence>
<dbReference type="PANTHER" id="PTHR47177:SF3">
    <property type="entry name" value="F18C1.6 PROTEIN"/>
    <property type="match status" value="1"/>
</dbReference>
<feature type="compositionally biased region" description="Basic and acidic residues" evidence="5">
    <location>
        <begin position="390"/>
        <end position="399"/>
    </location>
</feature>
<feature type="compositionally biased region" description="Low complexity" evidence="5">
    <location>
        <begin position="379"/>
        <end position="389"/>
    </location>
</feature>
<feature type="compositionally biased region" description="Acidic residues" evidence="5">
    <location>
        <begin position="109"/>
        <end position="130"/>
    </location>
</feature>
<feature type="region of interest" description="Disordered" evidence="5">
    <location>
        <begin position="379"/>
        <end position="412"/>
    </location>
</feature>
<keyword evidence="2 4" id="KW-0863">Zinc-finger</keyword>
<dbReference type="SUPFAM" id="SSF57850">
    <property type="entry name" value="RING/U-box"/>
    <property type="match status" value="1"/>
</dbReference>
<evidence type="ECO:0000256" key="3">
    <source>
        <dbReference type="ARBA" id="ARBA00022833"/>
    </source>
</evidence>
<feature type="domain" description="PHD-type" evidence="6">
    <location>
        <begin position="514"/>
        <end position="563"/>
    </location>
</feature>
<feature type="region of interest" description="Disordered" evidence="5">
    <location>
        <begin position="1"/>
        <end position="49"/>
    </location>
</feature>
<evidence type="ECO:0000313" key="9">
    <source>
        <dbReference type="Proteomes" id="UP001472677"/>
    </source>
</evidence>
<dbReference type="EMBL" id="JBBPBM010000024">
    <property type="protein sequence ID" value="KAK8542390.1"/>
    <property type="molecule type" value="Genomic_DNA"/>
</dbReference>
<keyword evidence="1" id="KW-0479">Metal-binding</keyword>
<evidence type="ECO:0000259" key="7">
    <source>
        <dbReference type="PROSITE" id="PS50089"/>
    </source>
</evidence>
<feature type="compositionally biased region" description="Acidic residues" evidence="5">
    <location>
        <begin position="227"/>
        <end position="253"/>
    </location>
</feature>
<proteinExistence type="predicted"/>
<dbReference type="Pfam" id="PF13639">
    <property type="entry name" value="zf-RING_2"/>
    <property type="match status" value="1"/>
</dbReference>
<dbReference type="Pfam" id="PF00628">
    <property type="entry name" value="PHD"/>
    <property type="match status" value="1"/>
</dbReference>
<dbReference type="Proteomes" id="UP001472677">
    <property type="component" value="Unassembled WGS sequence"/>
</dbReference>
<dbReference type="InterPro" id="IPR001841">
    <property type="entry name" value="Znf_RING"/>
</dbReference>
<reference evidence="8 9" key="1">
    <citation type="journal article" date="2024" name="G3 (Bethesda)">
        <title>Genome assembly of Hibiscus sabdariffa L. provides insights into metabolisms of medicinal natural products.</title>
        <authorList>
            <person name="Kim T."/>
        </authorList>
    </citation>
    <scope>NUCLEOTIDE SEQUENCE [LARGE SCALE GENOMIC DNA]</scope>
    <source>
        <strain evidence="8">TK-2024</strain>
        <tissue evidence="8">Old leaves</tissue>
    </source>
</reference>
<evidence type="ECO:0000256" key="2">
    <source>
        <dbReference type="ARBA" id="ARBA00022771"/>
    </source>
</evidence>
<dbReference type="SUPFAM" id="SSF57903">
    <property type="entry name" value="FYVE/PHD zinc finger"/>
    <property type="match status" value="1"/>
</dbReference>
<feature type="compositionally biased region" description="Acidic residues" evidence="5">
    <location>
        <begin position="25"/>
        <end position="49"/>
    </location>
</feature>
<dbReference type="CDD" id="cd16574">
    <property type="entry name" value="RING-HC_Topors"/>
    <property type="match status" value="1"/>
</dbReference>
<gene>
    <name evidence="8" type="ORF">V6N12_014987</name>
</gene>